<proteinExistence type="predicted"/>
<dbReference type="EMBL" id="JAMSHJ010000005">
    <property type="protein sequence ID" value="KAI5414109.1"/>
    <property type="molecule type" value="Genomic_DNA"/>
</dbReference>
<protein>
    <submittedName>
        <fullName evidence="1">Uncharacterized protein</fullName>
    </submittedName>
</protein>
<accession>A0A9D4X5R3</accession>
<dbReference type="Proteomes" id="UP001058974">
    <property type="component" value="Chromosome 5"/>
</dbReference>
<comment type="caution">
    <text evidence="1">The sequence shown here is derived from an EMBL/GenBank/DDBJ whole genome shotgun (WGS) entry which is preliminary data.</text>
</comment>
<evidence type="ECO:0000313" key="2">
    <source>
        <dbReference type="Proteomes" id="UP001058974"/>
    </source>
</evidence>
<name>A0A9D4X5R3_PEA</name>
<reference evidence="1 2" key="1">
    <citation type="journal article" date="2022" name="Nat. Genet.">
        <title>Improved pea reference genome and pan-genome highlight genomic features and evolutionary characteristics.</title>
        <authorList>
            <person name="Yang T."/>
            <person name="Liu R."/>
            <person name="Luo Y."/>
            <person name="Hu S."/>
            <person name="Wang D."/>
            <person name="Wang C."/>
            <person name="Pandey M.K."/>
            <person name="Ge S."/>
            <person name="Xu Q."/>
            <person name="Li N."/>
            <person name="Li G."/>
            <person name="Huang Y."/>
            <person name="Saxena R.K."/>
            <person name="Ji Y."/>
            <person name="Li M."/>
            <person name="Yan X."/>
            <person name="He Y."/>
            <person name="Liu Y."/>
            <person name="Wang X."/>
            <person name="Xiang C."/>
            <person name="Varshney R.K."/>
            <person name="Ding H."/>
            <person name="Gao S."/>
            <person name="Zong X."/>
        </authorList>
    </citation>
    <scope>NUCLEOTIDE SEQUENCE [LARGE SCALE GENOMIC DNA]</scope>
    <source>
        <strain evidence="1 2">cv. Zhongwan 6</strain>
    </source>
</reference>
<dbReference type="AlphaFoldDB" id="A0A9D4X5R3"/>
<gene>
    <name evidence="1" type="ORF">KIW84_058305</name>
</gene>
<organism evidence="1 2">
    <name type="scientific">Pisum sativum</name>
    <name type="common">Garden pea</name>
    <name type="synonym">Lathyrus oleraceus</name>
    <dbReference type="NCBI Taxonomy" id="3888"/>
    <lineage>
        <taxon>Eukaryota</taxon>
        <taxon>Viridiplantae</taxon>
        <taxon>Streptophyta</taxon>
        <taxon>Embryophyta</taxon>
        <taxon>Tracheophyta</taxon>
        <taxon>Spermatophyta</taxon>
        <taxon>Magnoliopsida</taxon>
        <taxon>eudicotyledons</taxon>
        <taxon>Gunneridae</taxon>
        <taxon>Pentapetalae</taxon>
        <taxon>rosids</taxon>
        <taxon>fabids</taxon>
        <taxon>Fabales</taxon>
        <taxon>Fabaceae</taxon>
        <taxon>Papilionoideae</taxon>
        <taxon>50 kb inversion clade</taxon>
        <taxon>NPAAA clade</taxon>
        <taxon>Hologalegina</taxon>
        <taxon>IRL clade</taxon>
        <taxon>Fabeae</taxon>
        <taxon>Lathyrus</taxon>
    </lineage>
</organism>
<evidence type="ECO:0000313" key="1">
    <source>
        <dbReference type="EMBL" id="KAI5414109.1"/>
    </source>
</evidence>
<sequence>MRVKTVMQDDIYATLAKFEAYSKELATKTLIQQNARNYSEPEPYIYTNYSLKEDSSYQLEETLIECIKMTQLNFEKLNRHQETVLSNMETSFENLEIQLGQISIQLALKLRSSGNFYENILDSPRDAEFERAVKQECEVFDEGGVEETFTQFIKITQINFRKINRKKETLQRDMEASFENLGNGSKEKQLFSSIIINQTRVEWTK</sequence>
<keyword evidence="2" id="KW-1185">Reference proteome</keyword>
<dbReference type="Gramene" id="Psat05G0830500-T1">
    <property type="protein sequence ID" value="KAI5414109.1"/>
    <property type="gene ID" value="KIW84_058305"/>
</dbReference>